<dbReference type="GO" id="GO:0000122">
    <property type="term" value="P:negative regulation of transcription by RNA polymerase II"/>
    <property type="evidence" value="ECO:0007669"/>
    <property type="project" value="TreeGrafter"/>
</dbReference>
<feature type="compositionally biased region" description="Low complexity" evidence="10">
    <location>
        <begin position="80"/>
        <end position="96"/>
    </location>
</feature>
<dbReference type="GO" id="GO:0008270">
    <property type="term" value="F:zinc ion binding"/>
    <property type="evidence" value="ECO:0007669"/>
    <property type="project" value="UniProtKB-KW"/>
</dbReference>
<dbReference type="CDD" id="cd00202">
    <property type="entry name" value="ZnF_GATA"/>
    <property type="match status" value="2"/>
</dbReference>
<feature type="region of interest" description="Disordered" evidence="10">
    <location>
        <begin position="143"/>
        <end position="213"/>
    </location>
</feature>
<dbReference type="EMBL" id="CAJNOR010009367">
    <property type="protein sequence ID" value="CAF1643930.1"/>
    <property type="molecule type" value="Genomic_DNA"/>
</dbReference>
<evidence type="ECO:0000256" key="4">
    <source>
        <dbReference type="ARBA" id="ARBA00022833"/>
    </source>
</evidence>
<feature type="compositionally biased region" description="Low complexity" evidence="10">
    <location>
        <begin position="632"/>
        <end position="641"/>
    </location>
</feature>
<dbReference type="SMART" id="SM00401">
    <property type="entry name" value="ZnF_GATA"/>
    <property type="match status" value="2"/>
</dbReference>
<evidence type="ECO:0000256" key="8">
    <source>
        <dbReference type="ARBA" id="ARBA00023242"/>
    </source>
</evidence>
<keyword evidence="2" id="KW-0479">Metal-binding</keyword>
<protein>
    <recommendedName>
        <fullName evidence="11">GATA-type domain-containing protein</fullName>
    </recommendedName>
</protein>
<dbReference type="Pfam" id="PF00320">
    <property type="entry name" value="GATA"/>
    <property type="match status" value="2"/>
</dbReference>
<dbReference type="EMBL" id="CAJNOJ010000169">
    <property type="protein sequence ID" value="CAF1235703.1"/>
    <property type="molecule type" value="Genomic_DNA"/>
</dbReference>
<feature type="domain" description="GATA-type" evidence="11">
    <location>
        <begin position="469"/>
        <end position="522"/>
    </location>
</feature>
<feature type="compositionally biased region" description="Polar residues" evidence="10">
    <location>
        <begin position="169"/>
        <end position="188"/>
    </location>
</feature>
<evidence type="ECO:0000313" key="14">
    <source>
        <dbReference type="Proteomes" id="UP000663828"/>
    </source>
</evidence>
<reference evidence="12" key="1">
    <citation type="submission" date="2021-02" db="EMBL/GenBank/DDBJ databases">
        <authorList>
            <person name="Nowell W R."/>
        </authorList>
    </citation>
    <scope>NUCLEOTIDE SEQUENCE</scope>
</reference>
<evidence type="ECO:0000256" key="3">
    <source>
        <dbReference type="ARBA" id="ARBA00022771"/>
    </source>
</evidence>
<feature type="compositionally biased region" description="Low complexity" evidence="10">
    <location>
        <begin position="683"/>
        <end position="699"/>
    </location>
</feature>
<feature type="compositionally biased region" description="Low complexity" evidence="10">
    <location>
        <begin position="204"/>
        <end position="213"/>
    </location>
</feature>
<dbReference type="OrthoDB" id="515401at2759"/>
<dbReference type="PRINTS" id="PR00619">
    <property type="entry name" value="GATAZNFINGER"/>
</dbReference>
<feature type="region of interest" description="Disordered" evidence="10">
    <location>
        <begin position="514"/>
        <end position="560"/>
    </location>
</feature>
<dbReference type="PANTHER" id="PTHR10071">
    <property type="entry name" value="TRANSCRIPTION FACTOR GATA FAMILY MEMBER"/>
    <property type="match status" value="1"/>
</dbReference>
<evidence type="ECO:0000256" key="1">
    <source>
        <dbReference type="ARBA" id="ARBA00004123"/>
    </source>
</evidence>
<dbReference type="Proteomes" id="UP000663828">
    <property type="component" value="Unassembled WGS sequence"/>
</dbReference>
<dbReference type="FunFam" id="3.30.50.10:FF:000032">
    <property type="entry name" value="Transcription factor GATA-3"/>
    <property type="match status" value="1"/>
</dbReference>
<feature type="compositionally biased region" description="Low complexity" evidence="10">
    <location>
        <begin position="109"/>
        <end position="118"/>
    </location>
</feature>
<feature type="compositionally biased region" description="Low complexity" evidence="10">
    <location>
        <begin position="29"/>
        <end position="53"/>
    </location>
</feature>
<dbReference type="GO" id="GO:0005634">
    <property type="term" value="C:nucleus"/>
    <property type="evidence" value="ECO:0007669"/>
    <property type="project" value="UniProtKB-SubCell"/>
</dbReference>
<evidence type="ECO:0000256" key="5">
    <source>
        <dbReference type="ARBA" id="ARBA00023015"/>
    </source>
</evidence>
<evidence type="ECO:0000256" key="2">
    <source>
        <dbReference type="ARBA" id="ARBA00022723"/>
    </source>
</evidence>
<evidence type="ECO:0000256" key="9">
    <source>
        <dbReference type="PROSITE-ProRule" id="PRU00094"/>
    </source>
</evidence>
<dbReference type="GO" id="GO:0045944">
    <property type="term" value="P:positive regulation of transcription by RNA polymerase II"/>
    <property type="evidence" value="ECO:0007669"/>
    <property type="project" value="TreeGrafter"/>
</dbReference>
<dbReference type="Gene3D" id="3.30.50.10">
    <property type="entry name" value="Erythroid Transcription Factor GATA-1, subunit A"/>
    <property type="match status" value="2"/>
</dbReference>
<feature type="compositionally biased region" description="Low complexity" evidence="10">
    <location>
        <begin position="528"/>
        <end position="542"/>
    </location>
</feature>
<dbReference type="AlphaFoldDB" id="A0A814Z0Q0"/>
<accession>A0A814Z0Q0</accession>
<dbReference type="PANTHER" id="PTHR10071:SF281">
    <property type="entry name" value="BOX A-BINDING FACTOR-RELATED"/>
    <property type="match status" value="1"/>
</dbReference>
<dbReference type="GO" id="GO:0000981">
    <property type="term" value="F:DNA-binding transcription factor activity, RNA polymerase II-specific"/>
    <property type="evidence" value="ECO:0007669"/>
    <property type="project" value="TreeGrafter"/>
</dbReference>
<evidence type="ECO:0000313" key="12">
    <source>
        <dbReference type="EMBL" id="CAF1235703.1"/>
    </source>
</evidence>
<dbReference type="GO" id="GO:0045165">
    <property type="term" value="P:cell fate commitment"/>
    <property type="evidence" value="ECO:0007669"/>
    <property type="project" value="TreeGrafter"/>
</dbReference>
<dbReference type="Proteomes" id="UP000663852">
    <property type="component" value="Unassembled WGS sequence"/>
</dbReference>
<keyword evidence="7" id="KW-0804">Transcription</keyword>
<dbReference type="InterPro" id="IPR000679">
    <property type="entry name" value="Znf_GATA"/>
</dbReference>
<keyword evidence="6" id="KW-0238">DNA-binding</keyword>
<evidence type="ECO:0000256" key="10">
    <source>
        <dbReference type="SAM" id="MobiDB-lite"/>
    </source>
</evidence>
<comment type="subcellular location">
    <subcellularLocation>
        <location evidence="1">Nucleus</location>
    </subcellularLocation>
</comment>
<feature type="region of interest" description="Disordered" evidence="10">
    <location>
        <begin position="607"/>
        <end position="644"/>
    </location>
</feature>
<feature type="compositionally biased region" description="Polar residues" evidence="10">
    <location>
        <begin position="97"/>
        <end position="108"/>
    </location>
</feature>
<evidence type="ECO:0000313" key="15">
    <source>
        <dbReference type="Proteomes" id="UP000663852"/>
    </source>
</evidence>
<dbReference type="GO" id="GO:0000978">
    <property type="term" value="F:RNA polymerase II cis-regulatory region sequence-specific DNA binding"/>
    <property type="evidence" value="ECO:0007669"/>
    <property type="project" value="TreeGrafter"/>
</dbReference>
<gene>
    <name evidence="12" type="ORF">EDS130_LOCUS27178</name>
    <name evidence="13" type="ORF">XAT740_LOCUS53803</name>
</gene>
<keyword evidence="5" id="KW-0805">Transcription regulation</keyword>
<feature type="domain" description="GATA-type" evidence="11">
    <location>
        <begin position="289"/>
        <end position="346"/>
    </location>
</feature>
<feature type="region of interest" description="Disordered" evidence="10">
    <location>
        <begin position="17"/>
        <end position="118"/>
    </location>
</feature>
<keyword evidence="14" id="KW-1185">Reference proteome</keyword>
<evidence type="ECO:0000259" key="11">
    <source>
        <dbReference type="PROSITE" id="PS50114"/>
    </source>
</evidence>
<feature type="region of interest" description="Disordered" evidence="10">
    <location>
        <begin position="672"/>
        <end position="699"/>
    </location>
</feature>
<dbReference type="InterPro" id="IPR013088">
    <property type="entry name" value="Znf_NHR/GATA"/>
</dbReference>
<dbReference type="InterPro" id="IPR039355">
    <property type="entry name" value="Transcription_factor_GATA"/>
</dbReference>
<feature type="compositionally biased region" description="Polar residues" evidence="10">
    <location>
        <begin position="383"/>
        <end position="412"/>
    </location>
</feature>
<keyword evidence="4" id="KW-0862">Zinc</keyword>
<keyword evidence="3 9" id="KW-0863">Zinc-finger</keyword>
<dbReference type="SUPFAM" id="SSF57716">
    <property type="entry name" value="Glucocorticoid receptor-like (DNA-binding domain)"/>
    <property type="match status" value="2"/>
</dbReference>
<proteinExistence type="predicted"/>
<sequence length="699" mass="77388">MSSVWTPIDEKTLSTAIIKNEHADDDDNNSLSNTSGTPTSSPPNTTQHQTSSPRNSCQINEQQQQQQQQQQGAIYSEQPSSTTSTTVTNINTVSSNDLQQEQYPSTNESSSFSGQFQQQGQLPYTESVAYYSEELVNGVNHLQQQHHHSQNYSHIQQPLYSPPAPGNRHQPSISPTRFTLNHTSQSQSEYRHSSYDETNRYVASTSTRRTSTSPINTVYTDSVNPGWHSNDIQHYYSLPTAYAPSSAPNLNDLTFLQQSQLANNTDQIQFWNEAATVGTYFQCLEDYEPIDGRECVNCGAISTPSWRRDGTGHYLCNACGLSHKINGSNRPVQRLPRRLDDEDRSRTSAIEMGLPVIDLGCLPNVSSLTNPYSHHHHPIHSSQMYHPTTPQTSRRNNSSKALSSMALSNSDSHYAPYPSMKPATNNGNDTANSQSQLPSFHRTPTDDTASSINNVLLNSAHKQALPGARRSGLQCANCQTQNTTLWRRNSEGEPVCNACGLYYKLHQIARPLNMVKPGIQTRRRKQKSCSGNGSSGNSNSKSKSNKHGITSTSGKEPAACASEPSLDYNLTAAHLGRPGNYHHEYNSIRSDLFPSHLQSHLNQHRHHPYSAAPDQHHRFSSQQPNVVQYHHQQAQQQQQQQSDMTPVVFDAELCARELVASPLSSTGSSITNNVTNGDEHHSTIVSSIPSTTTTTDCQP</sequence>
<evidence type="ECO:0000313" key="13">
    <source>
        <dbReference type="EMBL" id="CAF1643930.1"/>
    </source>
</evidence>
<keyword evidence="8" id="KW-0539">Nucleus</keyword>
<dbReference type="PROSITE" id="PS00344">
    <property type="entry name" value="GATA_ZN_FINGER_1"/>
    <property type="match status" value="2"/>
</dbReference>
<organism evidence="12 15">
    <name type="scientific">Adineta ricciae</name>
    <name type="common">Rotifer</name>
    <dbReference type="NCBI Taxonomy" id="249248"/>
    <lineage>
        <taxon>Eukaryota</taxon>
        <taxon>Metazoa</taxon>
        <taxon>Spiralia</taxon>
        <taxon>Gnathifera</taxon>
        <taxon>Rotifera</taxon>
        <taxon>Eurotatoria</taxon>
        <taxon>Bdelloidea</taxon>
        <taxon>Adinetida</taxon>
        <taxon>Adinetidae</taxon>
        <taxon>Adineta</taxon>
    </lineage>
</organism>
<evidence type="ECO:0000256" key="7">
    <source>
        <dbReference type="ARBA" id="ARBA00023163"/>
    </source>
</evidence>
<feature type="compositionally biased region" description="Low complexity" evidence="10">
    <location>
        <begin position="62"/>
        <end position="71"/>
    </location>
</feature>
<feature type="region of interest" description="Disordered" evidence="10">
    <location>
        <begin position="372"/>
        <end position="450"/>
    </location>
</feature>
<name>A0A814Z0Q0_ADIRI</name>
<feature type="compositionally biased region" description="Polar residues" evidence="10">
    <location>
        <begin position="422"/>
        <end position="438"/>
    </location>
</feature>
<feature type="compositionally biased region" description="Basic and acidic residues" evidence="10">
    <location>
        <begin position="189"/>
        <end position="199"/>
    </location>
</feature>
<evidence type="ECO:0000256" key="6">
    <source>
        <dbReference type="ARBA" id="ARBA00023125"/>
    </source>
</evidence>
<dbReference type="PROSITE" id="PS50114">
    <property type="entry name" value="GATA_ZN_FINGER_2"/>
    <property type="match status" value="2"/>
</dbReference>
<comment type="caution">
    <text evidence="12">The sequence shown here is derived from an EMBL/GenBank/DDBJ whole genome shotgun (WGS) entry which is preliminary data.</text>
</comment>